<dbReference type="AlphaFoldDB" id="A0A9N7P0U9"/>
<reference evidence="2" key="1">
    <citation type="submission" date="2019-12" db="EMBL/GenBank/DDBJ databases">
        <authorList>
            <person name="Scholes J."/>
        </authorList>
    </citation>
    <scope>NUCLEOTIDE SEQUENCE</scope>
</reference>
<feature type="transmembrane region" description="Helical" evidence="1">
    <location>
        <begin position="284"/>
        <end position="306"/>
    </location>
</feature>
<dbReference type="PANTHER" id="PTHR36802">
    <property type="entry name" value="OS02G0815400 PROTEIN"/>
    <property type="match status" value="1"/>
</dbReference>
<keyword evidence="3" id="KW-1185">Reference proteome</keyword>
<protein>
    <recommendedName>
        <fullName evidence="4">LOW protein: ammonium transporter 1-like protein</fullName>
    </recommendedName>
</protein>
<organism evidence="2 3">
    <name type="scientific">Striga hermonthica</name>
    <name type="common">Purple witchweed</name>
    <name type="synonym">Buchnera hermonthica</name>
    <dbReference type="NCBI Taxonomy" id="68872"/>
    <lineage>
        <taxon>Eukaryota</taxon>
        <taxon>Viridiplantae</taxon>
        <taxon>Streptophyta</taxon>
        <taxon>Embryophyta</taxon>
        <taxon>Tracheophyta</taxon>
        <taxon>Spermatophyta</taxon>
        <taxon>Magnoliopsida</taxon>
        <taxon>eudicotyledons</taxon>
        <taxon>Gunneridae</taxon>
        <taxon>Pentapetalae</taxon>
        <taxon>asterids</taxon>
        <taxon>lamiids</taxon>
        <taxon>Lamiales</taxon>
        <taxon>Orobanchaceae</taxon>
        <taxon>Buchnereae</taxon>
        <taxon>Striga</taxon>
    </lineage>
</organism>
<dbReference type="Proteomes" id="UP001153555">
    <property type="component" value="Unassembled WGS sequence"/>
</dbReference>
<dbReference type="InterPro" id="IPR021434">
    <property type="entry name" value="DUF3082"/>
</dbReference>
<dbReference type="Pfam" id="PF11282">
    <property type="entry name" value="DUF3082"/>
    <property type="match status" value="1"/>
</dbReference>
<sequence length="315" mass="33742">MAAAAAAAAISALHLLPTSKIFFAHAPHCSFPSLNLPTSPYKSFNSKSLRIISFSLAQSSDSPESDPRILLQELADCFALPDDYFRQLPRDLRLDLNDAAFDLSNGAVKDECGEELGETLLNISRAWELAEASTSAKLMSKLPLLVGLLPNNNKSGKHSNSTHDWFALGKRLVSASRRFQSMGQYGQGELQTIAKVMNKNGKLLAANPVTEAATGEAKPETRVLKFGELQVELTPGKAYVGALIGFIFGVLSWQVSQGIQSIPDSSLEYANDNALLLAKSLRGALLALFYSSTVLSAFAAVGLILLGGQLKSKGE</sequence>
<dbReference type="GO" id="GO:0009507">
    <property type="term" value="C:chloroplast"/>
    <property type="evidence" value="ECO:0007669"/>
    <property type="project" value="TreeGrafter"/>
</dbReference>
<evidence type="ECO:0008006" key="4">
    <source>
        <dbReference type="Google" id="ProtNLM"/>
    </source>
</evidence>
<evidence type="ECO:0000256" key="1">
    <source>
        <dbReference type="SAM" id="Phobius"/>
    </source>
</evidence>
<evidence type="ECO:0000313" key="2">
    <source>
        <dbReference type="EMBL" id="CAA0841117.1"/>
    </source>
</evidence>
<comment type="caution">
    <text evidence="2">The sequence shown here is derived from an EMBL/GenBank/DDBJ whole genome shotgun (WGS) entry which is preliminary data.</text>
</comment>
<dbReference type="OrthoDB" id="901721at2759"/>
<evidence type="ECO:0000313" key="3">
    <source>
        <dbReference type="Proteomes" id="UP001153555"/>
    </source>
</evidence>
<keyword evidence="1" id="KW-0812">Transmembrane</keyword>
<gene>
    <name evidence="2" type="ORF">SHERM_07151</name>
</gene>
<name>A0A9N7P0U9_STRHE</name>
<proteinExistence type="predicted"/>
<accession>A0A9N7P0U9</accession>
<dbReference type="EMBL" id="CACSLK010034050">
    <property type="protein sequence ID" value="CAA0841117.1"/>
    <property type="molecule type" value="Genomic_DNA"/>
</dbReference>
<keyword evidence="1" id="KW-1133">Transmembrane helix</keyword>
<keyword evidence="1" id="KW-0472">Membrane</keyword>
<dbReference type="PANTHER" id="PTHR36802:SF1">
    <property type="entry name" value="OS02G0815400 PROTEIN"/>
    <property type="match status" value="1"/>
</dbReference>